<dbReference type="FunFam" id="3.40.47.10:FF:000014">
    <property type="entry name" value="Chalcone synthase 1"/>
    <property type="match status" value="1"/>
</dbReference>
<feature type="active site" description="Acyl-thioester intermediate" evidence="3">
    <location>
        <position position="153"/>
    </location>
</feature>
<gene>
    <name evidence="6" type="ORF">NM125_08955</name>
</gene>
<dbReference type="AlphaFoldDB" id="A0A9X2L3I9"/>
<evidence type="ECO:0000313" key="6">
    <source>
        <dbReference type="EMBL" id="MCP9291705.1"/>
    </source>
</evidence>
<evidence type="ECO:0000256" key="1">
    <source>
        <dbReference type="ARBA" id="ARBA00005531"/>
    </source>
</evidence>
<dbReference type="EMBL" id="JANDBC010000001">
    <property type="protein sequence ID" value="MCP9291705.1"/>
    <property type="molecule type" value="Genomic_DNA"/>
</dbReference>
<dbReference type="InterPro" id="IPR011141">
    <property type="entry name" value="Polyketide_synthase_type-III"/>
</dbReference>
<feature type="domain" description="Chalcone/stilbene synthase C-terminal" evidence="5">
    <location>
        <begin position="227"/>
        <end position="359"/>
    </location>
</feature>
<evidence type="ECO:0000313" key="7">
    <source>
        <dbReference type="Proteomes" id="UP001139125"/>
    </source>
</evidence>
<keyword evidence="2" id="KW-0808">Transferase</keyword>
<reference evidence="6" key="1">
    <citation type="submission" date="2022-06" db="EMBL/GenBank/DDBJ databases">
        <title>Gracilimonas sp. CAU 1638 isolated from sea sediment.</title>
        <authorList>
            <person name="Kim W."/>
        </authorList>
    </citation>
    <scope>NUCLEOTIDE SEQUENCE</scope>
    <source>
        <strain evidence="6">CAU 1638</strain>
    </source>
</reference>
<dbReference type="PANTHER" id="PTHR11877:SF46">
    <property type="entry name" value="TYPE III POLYKETIDE SYNTHASE A"/>
    <property type="match status" value="1"/>
</dbReference>
<dbReference type="SUPFAM" id="SSF53901">
    <property type="entry name" value="Thiolase-like"/>
    <property type="match status" value="1"/>
</dbReference>
<feature type="domain" description="Chalcone/stilbene synthase N-terminal" evidence="4">
    <location>
        <begin position="7"/>
        <end position="215"/>
    </location>
</feature>
<dbReference type="Gene3D" id="3.40.47.10">
    <property type="match status" value="2"/>
</dbReference>
<keyword evidence="7" id="KW-1185">Reference proteome</keyword>
<dbReference type="Proteomes" id="UP001139125">
    <property type="component" value="Unassembled WGS sequence"/>
</dbReference>
<dbReference type="InterPro" id="IPR016039">
    <property type="entry name" value="Thiolase-like"/>
</dbReference>
<organism evidence="6 7">
    <name type="scientific">Gracilimonas sediminicola</name>
    <dbReference type="NCBI Taxonomy" id="2952158"/>
    <lineage>
        <taxon>Bacteria</taxon>
        <taxon>Pseudomonadati</taxon>
        <taxon>Balneolota</taxon>
        <taxon>Balneolia</taxon>
        <taxon>Balneolales</taxon>
        <taxon>Balneolaceae</taxon>
        <taxon>Gracilimonas</taxon>
    </lineage>
</organism>
<evidence type="ECO:0000256" key="3">
    <source>
        <dbReference type="PIRSR" id="PIRSR000451-1"/>
    </source>
</evidence>
<comment type="caution">
    <text evidence="6">The sequence shown here is derived from an EMBL/GenBank/DDBJ whole genome shotgun (WGS) entry which is preliminary data.</text>
</comment>
<evidence type="ECO:0000256" key="2">
    <source>
        <dbReference type="ARBA" id="ARBA00022679"/>
    </source>
</evidence>
<protein>
    <submittedName>
        <fullName evidence="6">Type III polyketide synthase</fullName>
    </submittedName>
</protein>
<dbReference type="Pfam" id="PF02797">
    <property type="entry name" value="Chal_sti_synt_C"/>
    <property type="match status" value="1"/>
</dbReference>
<proteinExistence type="inferred from homology"/>
<dbReference type="GO" id="GO:0016747">
    <property type="term" value="F:acyltransferase activity, transferring groups other than amino-acyl groups"/>
    <property type="evidence" value="ECO:0007669"/>
    <property type="project" value="InterPro"/>
</dbReference>
<dbReference type="RefSeq" id="WP_255134568.1">
    <property type="nucleotide sequence ID" value="NZ_JANDBC010000001.1"/>
</dbReference>
<dbReference type="InterPro" id="IPR012328">
    <property type="entry name" value="Chalcone/stilbene_synt_C"/>
</dbReference>
<dbReference type="PIRSF" id="PIRSF000451">
    <property type="entry name" value="PKS_III"/>
    <property type="match status" value="1"/>
</dbReference>
<dbReference type="Pfam" id="PF00195">
    <property type="entry name" value="Chal_sti_synt_N"/>
    <property type="match status" value="1"/>
</dbReference>
<name>A0A9X2L3I9_9BACT</name>
<evidence type="ECO:0000259" key="5">
    <source>
        <dbReference type="Pfam" id="PF02797"/>
    </source>
</evidence>
<dbReference type="GO" id="GO:0030639">
    <property type="term" value="P:polyketide biosynthetic process"/>
    <property type="evidence" value="ECO:0007669"/>
    <property type="project" value="TreeGrafter"/>
</dbReference>
<sequence>MPVFIHDIATSVPPFSSDQQHIREVMKKHVGTDRKTEAIIHRIYTQSGIEKRHSVVQDFEPNEHGRLFFNGQAKSEPGTAARNKVYEEESKKLFVDVGRKLLADNPHISSEEITHVVTVSCTGFFAPGPDYELVKALRLKPSTERFHVGFMGCYAAFPAMKMAQSFCKADPDAVVLVVAAELCTLHFQFRNDIDNLLSGSVFADGAAGMIISSKPPKKQGFEIRKFASSLAPKGEKDMAWTIGDSGFNMILSTYVPDIIKENLESVVQPLYEAYQLSRADIDYWALHPGGRAILDKIEDSLNLKPHQISASRAVLSEFGNMSSATVLFVLNKLLDSDLTAGQYVLPMAFGPGLTIESGLFEVHHPDED</sequence>
<comment type="similarity">
    <text evidence="1">Belongs to the thiolase-like superfamily. Chalcone/stilbene synthases family.</text>
</comment>
<accession>A0A9X2L3I9</accession>
<dbReference type="CDD" id="cd00831">
    <property type="entry name" value="CHS_like"/>
    <property type="match status" value="1"/>
</dbReference>
<dbReference type="InterPro" id="IPR001099">
    <property type="entry name" value="Chalcone/stilbene_synt_N"/>
</dbReference>
<evidence type="ECO:0000259" key="4">
    <source>
        <dbReference type="Pfam" id="PF00195"/>
    </source>
</evidence>
<dbReference type="PANTHER" id="PTHR11877">
    <property type="entry name" value="HYDROXYMETHYLGLUTARYL-COA SYNTHASE"/>
    <property type="match status" value="1"/>
</dbReference>